<dbReference type="PANTHER" id="PTHR30290:SF9">
    <property type="entry name" value="OLIGOPEPTIDE-BINDING PROTEIN APPA"/>
    <property type="match status" value="1"/>
</dbReference>
<dbReference type="GO" id="GO:1904680">
    <property type="term" value="F:peptide transmembrane transporter activity"/>
    <property type="evidence" value="ECO:0007669"/>
    <property type="project" value="TreeGrafter"/>
</dbReference>
<dbReference type="InterPro" id="IPR039424">
    <property type="entry name" value="SBP_5"/>
</dbReference>
<dbReference type="Pfam" id="PF00496">
    <property type="entry name" value="SBP_bac_5"/>
    <property type="match status" value="1"/>
</dbReference>
<accession>A0A8J3L8Q6</accession>
<gene>
    <name evidence="6" type="ORF">Cme02nite_26470</name>
</gene>
<keyword evidence="7" id="KW-1185">Reference proteome</keyword>
<keyword evidence="2" id="KW-0813">Transport</keyword>
<dbReference type="EMBL" id="BONJ01000010">
    <property type="protein sequence ID" value="GIG14315.1"/>
    <property type="molecule type" value="Genomic_DNA"/>
</dbReference>
<evidence type="ECO:0000256" key="4">
    <source>
        <dbReference type="SAM" id="SignalP"/>
    </source>
</evidence>
<feature type="signal peptide" evidence="4">
    <location>
        <begin position="1"/>
        <end position="32"/>
    </location>
</feature>
<feature type="chain" id="PRO_5035203078" evidence="4">
    <location>
        <begin position="33"/>
        <end position="559"/>
    </location>
</feature>
<dbReference type="GO" id="GO:0043190">
    <property type="term" value="C:ATP-binding cassette (ABC) transporter complex"/>
    <property type="evidence" value="ECO:0007669"/>
    <property type="project" value="InterPro"/>
</dbReference>
<dbReference type="Gene3D" id="3.10.105.10">
    <property type="entry name" value="Dipeptide-binding Protein, Domain 3"/>
    <property type="match status" value="1"/>
</dbReference>
<dbReference type="GO" id="GO:0015833">
    <property type="term" value="P:peptide transport"/>
    <property type="evidence" value="ECO:0007669"/>
    <property type="project" value="TreeGrafter"/>
</dbReference>
<feature type="domain" description="Solute-binding protein family 5" evidence="5">
    <location>
        <begin position="94"/>
        <end position="480"/>
    </location>
</feature>
<comment type="similarity">
    <text evidence="1">Belongs to the bacterial solute-binding protein 5 family.</text>
</comment>
<keyword evidence="3 4" id="KW-0732">Signal</keyword>
<evidence type="ECO:0000313" key="7">
    <source>
        <dbReference type="Proteomes" id="UP000660339"/>
    </source>
</evidence>
<dbReference type="PANTHER" id="PTHR30290">
    <property type="entry name" value="PERIPLASMIC BINDING COMPONENT OF ABC TRANSPORTER"/>
    <property type="match status" value="1"/>
</dbReference>
<comment type="caution">
    <text evidence="6">The sequence shown here is derived from an EMBL/GenBank/DDBJ whole genome shotgun (WGS) entry which is preliminary data.</text>
</comment>
<dbReference type="SUPFAM" id="SSF53850">
    <property type="entry name" value="Periplasmic binding protein-like II"/>
    <property type="match status" value="1"/>
</dbReference>
<sequence length="559" mass="60236">MAAMRARRWRIWSAAVAAGALLLAAGCTGDKARPPVTASSPPPAVSTEDTLVFAMGQIRILDPALSPDAESLRITRQVLETLVQAEPGGAVAAPGLAETFSVDGSGTVWTFRLRPGVTFHDGTALDAAAVCANFDRWYRLPAALQAGDITAAWQMVFGGFAKNSSSRLAASLFKSCTARDAATAEIALTRASSRFPAAFTLPSFAISSPKALREQAADKPVKGSRYPAYGNKPVGTGPYRFVSWDKAARKVELEAFDGYHGTAAKVRHLIFQTVEAGLRKQALLDGKIDGYDLVAPGDRKALAEQGFHVLTRPAFNTLYLGINQRGNPALAKPEVRQAIAYAIDRQRLVSEAFPEGARLALNFHPELLPGWNPGVAAYQYDPAKAKELLAAAGYGSGLKLRFHYPRNVTRPYLPDPKKIFELLAADLRAAGIEVDGIEQRWTPDYLNTVSKGTAHDLHLYGVTGNYGEAYDFMGQLFAKPTAEFGFTDADLFAKLKQVDGIGDPVQRRPLYEQLNARLLESLPAVPLAHGPDALVLDKNLIGLTPSPLTDEDFATALFS</sequence>
<dbReference type="AlphaFoldDB" id="A0A8J3L8Q6"/>
<dbReference type="Proteomes" id="UP000660339">
    <property type="component" value="Unassembled WGS sequence"/>
</dbReference>
<organism evidence="6 7">
    <name type="scientific">Catellatospora methionotrophica</name>
    <dbReference type="NCBI Taxonomy" id="121620"/>
    <lineage>
        <taxon>Bacteria</taxon>
        <taxon>Bacillati</taxon>
        <taxon>Actinomycetota</taxon>
        <taxon>Actinomycetes</taxon>
        <taxon>Micromonosporales</taxon>
        <taxon>Micromonosporaceae</taxon>
        <taxon>Catellatospora</taxon>
    </lineage>
</organism>
<name>A0A8J3L8Q6_9ACTN</name>
<reference evidence="6" key="1">
    <citation type="submission" date="2021-01" db="EMBL/GenBank/DDBJ databases">
        <title>Whole genome shotgun sequence of Catellatospora methionotrophica NBRC 14553.</title>
        <authorList>
            <person name="Komaki H."/>
            <person name="Tamura T."/>
        </authorList>
    </citation>
    <scope>NUCLEOTIDE SEQUENCE</scope>
    <source>
        <strain evidence="6">NBRC 14553</strain>
    </source>
</reference>
<evidence type="ECO:0000256" key="1">
    <source>
        <dbReference type="ARBA" id="ARBA00005695"/>
    </source>
</evidence>
<dbReference type="PROSITE" id="PS51257">
    <property type="entry name" value="PROKAR_LIPOPROTEIN"/>
    <property type="match status" value="1"/>
</dbReference>
<proteinExistence type="inferred from homology"/>
<evidence type="ECO:0000259" key="5">
    <source>
        <dbReference type="Pfam" id="PF00496"/>
    </source>
</evidence>
<dbReference type="Gene3D" id="3.90.76.10">
    <property type="entry name" value="Dipeptide-binding Protein, Domain 1"/>
    <property type="match status" value="1"/>
</dbReference>
<protein>
    <submittedName>
        <fullName evidence="6">ABC transporter substrate-binding protein</fullName>
    </submittedName>
</protein>
<dbReference type="InterPro" id="IPR030678">
    <property type="entry name" value="Peptide/Ni-bd"/>
</dbReference>
<dbReference type="InterPro" id="IPR000914">
    <property type="entry name" value="SBP_5_dom"/>
</dbReference>
<dbReference type="PIRSF" id="PIRSF002741">
    <property type="entry name" value="MppA"/>
    <property type="match status" value="1"/>
</dbReference>
<evidence type="ECO:0000256" key="3">
    <source>
        <dbReference type="ARBA" id="ARBA00022729"/>
    </source>
</evidence>
<dbReference type="GO" id="GO:0042597">
    <property type="term" value="C:periplasmic space"/>
    <property type="evidence" value="ECO:0007669"/>
    <property type="project" value="UniProtKB-ARBA"/>
</dbReference>
<evidence type="ECO:0000313" key="6">
    <source>
        <dbReference type="EMBL" id="GIG14315.1"/>
    </source>
</evidence>
<evidence type="ECO:0000256" key="2">
    <source>
        <dbReference type="ARBA" id="ARBA00022448"/>
    </source>
</evidence>
<dbReference type="Gene3D" id="3.40.190.10">
    <property type="entry name" value="Periplasmic binding protein-like II"/>
    <property type="match status" value="1"/>
</dbReference>